<name>A0A4U8UVA9_STECR</name>
<sequence>MDPLSKVSKSDRIRSPRPAQYLDYLCADVRRKAESQTLLQIPTDFNVTDGKLCNNWPDKYEYTIPTTRWRSGAVEPGAGVMYSRTSLNAVAIRSSSFPPPSSGYRDPN</sequence>
<reference evidence="1 2" key="1">
    <citation type="journal article" date="2015" name="Genome Biol.">
        <title>Comparative genomics of Steinernema reveals deeply conserved gene regulatory networks.</title>
        <authorList>
            <person name="Dillman A.R."/>
            <person name="Macchietto M."/>
            <person name="Porter C.F."/>
            <person name="Rogers A."/>
            <person name="Williams B."/>
            <person name="Antoshechkin I."/>
            <person name="Lee M.M."/>
            <person name="Goodwin Z."/>
            <person name="Lu X."/>
            <person name="Lewis E.E."/>
            <person name="Goodrich-Blair H."/>
            <person name="Stock S.P."/>
            <person name="Adams B.J."/>
            <person name="Sternberg P.W."/>
            <person name="Mortazavi A."/>
        </authorList>
    </citation>
    <scope>NUCLEOTIDE SEQUENCE [LARGE SCALE GENOMIC DNA]</scope>
    <source>
        <strain evidence="1 2">ALL</strain>
    </source>
</reference>
<dbReference type="AlphaFoldDB" id="A0A4U8UVA9"/>
<organism evidence="1 2">
    <name type="scientific">Steinernema carpocapsae</name>
    <name type="common">Entomopathogenic nematode</name>
    <dbReference type="NCBI Taxonomy" id="34508"/>
    <lineage>
        <taxon>Eukaryota</taxon>
        <taxon>Metazoa</taxon>
        <taxon>Ecdysozoa</taxon>
        <taxon>Nematoda</taxon>
        <taxon>Chromadorea</taxon>
        <taxon>Rhabditida</taxon>
        <taxon>Tylenchina</taxon>
        <taxon>Panagrolaimomorpha</taxon>
        <taxon>Strongyloidoidea</taxon>
        <taxon>Steinernematidae</taxon>
        <taxon>Steinernema</taxon>
    </lineage>
</organism>
<accession>A0A4U8UVA9</accession>
<reference evidence="1 2" key="2">
    <citation type="journal article" date="2019" name="G3 (Bethesda)">
        <title>Hybrid Assembly of the Genome of the Entomopathogenic Nematode Steinernema carpocapsae Identifies the X-Chromosome.</title>
        <authorList>
            <person name="Serra L."/>
            <person name="Macchietto M."/>
            <person name="Macias-Munoz A."/>
            <person name="McGill C.J."/>
            <person name="Rodriguez I.M."/>
            <person name="Rodriguez B."/>
            <person name="Murad R."/>
            <person name="Mortazavi A."/>
        </authorList>
    </citation>
    <scope>NUCLEOTIDE SEQUENCE [LARGE SCALE GENOMIC DNA]</scope>
    <source>
        <strain evidence="1 2">ALL</strain>
    </source>
</reference>
<gene>
    <name evidence="1" type="ORF">L596_003076</name>
</gene>
<keyword evidence="2" id="KW-1185">Reference proteome</keyword>
<proteinExistence type="predicted"/>
<protein>
    <submittedName>
        <fullName evidence="1">Uncharacterized protein</fullName>
    </submittedName>
</protein>
<evidence type="ECO:0000313" key="2">
    <source>
        <dbReference type="Proteomes" id="UP000298663"/>
    </source>
</evidence>
<dbReference type="EMBL" id="AZBU02000001">
    <property type="protein sequence ID" value="TMS35748.1"/>
    <property type="molecule type" value="Genomic_DNA"/>
</dbReference>
<evidence type="ECO:0000313" key="1">
    <source>
        <dbReference type="EMBL" id="TMS35748.1"/>
    </source>
</evidence>
<dbReference type="Proteomes" id="UP000298663">
    <property type="component" value="Unassembled WGS sequence"/>
</dbReference>
<comment type="caution">
    <text evidence="1">The sequence shown here is derived from an EMBL/GenBank/DDBJ whole genome shotgun (WGS) entry which is preliminary data.</text>
</comment>